<dbReference type="PANTHER" id="PTHR40055">
    <property type="entry name" value="TRANSCRIPTIONAL REGULATOR YGIV-RELATED"/>
    <property type="match status" value="1"/>
</dbReference>
<dbReference type="Proteomes" id="UP001595882">
    <property type="component" value="Unassembled WGS sequence"/>
</dbReference>
<dbReference type="InterPro" id="IPR050908">
    <property type="entry name" value="SmbC-like"/>
</dbReference>
<feature type="domain" description="AraC effector-binding" evidence="1">
    <location>
        <begin position="1"/>
        <end position="148"/>
    </location>
</feature>
<evidence type="ECO:0000259" key="1">
    <source>
        <dbReference type="SMART" id="SM00871"/>
    </source>
</evidence>
<dbReference type="RefSeq" id="WP_390252330.1">
    <property type="nucleotide sequence ID" value="NZ_JBHSDT010000008.1"/>
</dbReference>
<dbReference type="PANTHER" id="PTHR40055:SF1">
    <property type="entry name" value="TRANSCRIPTIONAL REGULATOR YGIV-RELATED"/>
    <property type="match status" value="1"/>
</dbReference>
<proteinExistence type="predicted"/>
<protein>
    <submittedName>
        <fullName evidence="2">GyrI-like domain-containing protein</fullName>
    </submittedName>
</protein>
<dbReference type="Pfam" id="PF06445">
    <property type="entry name" value="GyrI-like"/>
    <property type="match status" value="1"/>
</dbReference>
<dbReference type="SMART" id="SM00871">
    <property type="entry name" value="AraC_E_bind"/>
    <property type="match status" value="1"/>
</dbReference>
<dbReference type="InterPro" id="IPR029442">
    <property type="entry name" value="GyrI-like"/>
</dbReference>
<evidence type="ECO:0000313" key="3">
    <source>
        <dbReference type="Proteomes" id="UP001595882"/>
    </source>
</evidence>
<reference evidence="3" key="1">
    <citation type="journal article" date="2019" name="Int. J. Syst. Evol. Microbiol.">
        <title>The Global Catalogue of Microorganisms (GCM) 10K type strain sequencing project: providing services to taxonomists for standard genome sequencing and annotation.</title>
        <authorList>
            <consortium name="The Broad Institute Genomics Platform"/>
            <consortium name="The Broad Institute Genome Sequencing Center for Infectious Disease"/>
            <person name="Wu L."/>
            <person name="Ma J."/>
        </authorList>
    </citation>
    <scope>NUCLEOTIDE SEQUENCE [LARGE SCALE GENOMIC DNA]</scope>
    <source>
        <strain evidence="3">CCUG 37865</strain>
    </source>
</reference>
<keyword evidence="3" id="KW-1185">Reference proteome</keyword>
<organism evidence="2 3">
    <name type="scientific">Gracilibacillus xinjiangensis</name>
    <dbReference type="NCBI Taxonomy" id="1193282"/>
    <lineage>
        <taxon>Bacteria</taxon>
        <taxon>Bacillati</taxon>
        <taxon>Bacillota</taxon>
        <taxon>Bacilli</taxon>
        <taxon>Bacillales</taxon>
        <taxon>Bacillaceae</taxon>
        <taxon>Gracilibacillus</taxon>
    </lineage>
</organism>
<comment type="caution">
    <text evidence="2">The sequence shown here is derived from an EMBL/GenBank/DDBJ whole genome shotgun (WGS) entry which is preliminary data.</text>
</comment>
<dbReference type="EMBL" id="JBHSDT010000008">
    <property type="protein sequence ID" value="MFC4403796.1"/>
    <property type="molecule type" value="Genomic_DNA"/>
</dbReference>
<name>A0ABV8X065_9BACI</name>
<dbReference type="InterPro" id="IPR011256">
    <property type="entry name" value="Reg_factor_effector_dom_sf"/>
</dbReference>
<accession>A0ABV8X065</accession>
<dbReference type="Gene3D" id="3.20.80.10">
    <property type="entry name" value="Regulatory factor, effector binding domain"/>
    <property type="match status" value="1"/>
</dbReference>
<dbReference type="SUPFAM" id="SSF55136">
    <property type="entry name" value="Probable bacterial effector-binding domain"/>
    <property type="match status" value="1"/>
</dbReference>
<sequence>MEMKIETIPTSRIAYVRQVGPYGPSNKQTMEKLKNWAKENNLLGTTTIFGIAQDNPETTPPEKCRYDACVVISEEQTIDQSLSEGVLDGGTYLVCKIEHTAAAVQQAWGDIIPFAKKNGYQIEQKPILERYTVEMIRNEYCELCVPVSS</sequence>
<evidence type="ECO:0000313" key="2">
    <source>
        <dbReference type="EMBL" id="MFC4403796.1"/>
    </source>
</evidence>
<gene>
    <name evidence="2" type="ORF">ACFOY7_12010</name>
</gene>
<dbReference type="InterPro" id="IPR010499">
    <property type="entry name" value="AraC_E-bd"/>
</dbReference>